<comment type="caution">
    <text evidence="1">The sequence shown here is derived from an EMBL/GenBank/DDBJ whole genome shotgun (WGS) entry which is preliminary data.</text>
</comment>
<reference evidence="1 2" key="1">
    <citation type="submission" date="2016-05" db="EMBL/GenBank/DDBJ databases">
        <title>Nuclear genome of Blastocystis sp. subtype 1 NandII.</title>
        <authorList>
            <person name="Gentekaki E."/>
            <person name="Curtis B."/>
            <person name="Stairs C."/>
            <person name="Eme L."/>
            <person name="Herman E."/>
            <person name="Klimes V."/>
            <person name="Arias M.C."/>
            <person name="Elias M."/>
            <person name="Hilliou F."/>
            <person name="Klute M."/>
            <person name="Malik S.-B."/>
            <person name="Pightling A."/>
            <person name="Rachubinski R."/>
            <person name="Salas D."/>
            <person name="Schlacht A."/>
            <person name="Suga H."/>
            <person name="Archibald J."/>
            <person name="Ball S.G."/>
            <person name="Clark G."/>
            <person name="Dacks J."/>
            <person name="Van Der Giezen M."/>
            <person name="Tsaousis A."/>
            <person name="Roger A."/>
        </authorList>
    </citation>
    <scope>NUCLEOTIDE SEQUENCE [LARGE SCALE GENOMIC DNA]</scope>
    <source>
        <strain evidence="2">ATCC 50177 / NandII</strain>
    </source>
</reference>
<sequence length="193" mass="21757">MDYLYNIIRVKVEEAISDADKASSEYKYYDVRKTKILASLKKPIKDNPFLESFSDSLLRSTCNMIRQRRKSQTIVLDISVYTNPLLKKDGSAAQDSAKEEQTMTESNLSSIPFENAIPVSVENNSTPYVTTVGAPQPLPIHSVFQEGEFVPIRAKIQTNELSYNGTILLNREDLLRAISVLNFQYGGVQERNA</sequence>
<evidence type="ECO:0000313" key="2">
    <source>
        <dbReference type="Proteomes" id="UP000078348"/>
    </source>
</evidence>
<proteinExistence type="predicted"/>
<evidence type="ECO:0000313" key="1">
    <source>
        <dbReference type="EMBL" id="OAO15869.1"/>
    </source>
</evidence>
<dbReference type="EMBL" id="LXWW01000111">
    <property type="protein sequence ID" value="OAO15869.1"/>
    <property type="molecule type" value="Genomic_DNA"/>
</dbReference>
<protein>
    <submittedName>
        <fullName evidence="1">Uncharacterized protein</fullName>
    </submittedName>
</protein>
<dbReference type="Proteomes" id="UP000078348">
    <property type="component" value="Unassembled WGS sequence"/>
</dbReference>
<name>A0A196SIU7_BLAHN</name>
<dbReference type="OrthoDB" id="10644147at2759"/>
<accession>A0A196SIU7</accession>
<dbReference type="AlphaFoldDB" id="A0A196SIU7"/>
<keyword evidence="2" id="KW-1185">Reference proteome</keyword>
<gene>
    <name evidence="1" type="ORF">AV274_2388</name>
</gene>
<organism evidence="1 2">
    <name type="scientific">Blastocystis sp. subtype 1 (strain ATCC 50177 / NandII)</name>
    <dbReference type="NCBI Taxonomy" id="478820"/>
    <lineage>
        <taxon>Eukaryota</taxon>
        <taxon>Sar</taxon>
        <taxon>Stramenopiles</taxon>
        <taxon>Bigyra</taxon>
        <taxon>Opalozoa</taxon>
        <taxon>Opalinata</taxon>
        <taxon>Blastocystidae</taxon>
        <taxon>Blastocystis</taxon>
    </lineage>
</organism>